<proteinExistence type="predicted"/>
<protein>
    <recommendedName>
        <fullName evidence="3">YcaO domain-containing protein</fullName>
    </recommendedName>
</protein>
<dbReference type="RefSeq" id="WP_308986644.1">
    <property type="nucleotide sequence ID" value="NZ_JARXIC010000053.1"/>
</dbReference>
<sequence>MLSLAPIRYAQVMRAQGGPIDRLEHTVGQIWGKPRVQAVAYLREELVPIEFSQNRVSEQPDGAGAHETQQVACHMAISEALERWAVYHCRGSEVDDAGGMDLDSSSNGFAAFPGLFKRQARAAAFRESIERHCLISWWEELLGHRSLPDPLAGVTAINLENPFSRHEVALLWTEVEGRYAYAFGAGSNESHAIQRALVELDRTMQLLQVLSPEKMADYRCNPCTGDVFERRIVFFASEAGRHRFMKRLASMRKVGAPKMNLLFDAAVNGPWDRYASVWRTVIEAPSREYLSDSDDYFFW</sequence>
<dbReference type="EMBL" id="JARXIC010000053">
    <property type="protein sequence ID" value="MDQ8196206.1"/>
    <property type="molecule type" value="Genomic_DNA"/>
</dbReference>
<accession>A0ABU1AR05</accession>
<comment type="caution">
    <text evidence="1">The sequence shown here is derived from an EMBL/GenBank/DDBJ whole genome shotgun (WGS) entry which is preliminary data.</text>
</comment>
<name>A0ABU1AR05_9BACT</name>
<evidence type="ECO:0000313" key="1">
    <source>
        <dbReference type="EMBL" id="MDQ8196206.1"/>
    </source>
</evidence>
<evidence type="ECO:0000313" key="2">
    <source>
        <dbReference type="Proteomes" id="UP001243717"/>
    </source>
</evidence>
<reference evidence="1 2" key="1">
    <citation type="submission" date="2023-04" db="EMBL/GenBank/DDBJ databases">
        <title>A novel bacteria isolated from coastal sediment.</title>
        <authorList>
            <person name="Liu X.-J."/>
            <person name="Du Z.-J."/>
        </authorList>
    </citation>
    <scope>NUCLEOTIDE SEQUENCE [LARGE SCALE GENOMIC DNA]</scope>
    <source>
        <strain evidence="1 2">SDUM461004</strain>
    </source>
</reference>
<evidence type="ECO:0008006" key="3">
    <source>
        <dbReference type="Google" id="ProtNLM"/>
    </source>
</evidence>
<gene>
    <name evidence="1" type="ORF">QEH59_17360</name>
</gene>
<dbReference type="Proteomes" id="UP001243717">
    <property type="component" value="Unassembled WGS sequence"/>
</dbReference>
<keyword evidence="2" id="KW-1185">Reference proteome</keyword>
<organism evidence="1 2">
    <name type="scientific">Thalassobacterium sedimentorum</name>
    <dbReference type="NCBI Taxonomy" id="3041258"/>
    <lineage>
        <taxon>Bacteria</taxon>
        <taxon>Pseudomonadati</taxon>
        <taxon>Verrucomicrobiota</taxon>
        <taxon>Opitutia</taxon>
        <taxon>Puniceicoccales</taxon>
        <taxon>Coraliomargaritaceae</taxon>
        <taxon>Thalassobacterium</taxon>
    </lineage>
</organism>